<feature type="transmembrane region" description="Helical" evidence="1">
    <location>
        <begin position="58"/>
        <end position="77"/>
    </location>
</feature>
<proteinExistence type="predicted"/>
<gene>
    <name evidence="2" type="ORF">XELAEV_18006483mg</name>
</gene>
<reference evidence="3" key="1">
    <citation type="journal article" date="2016" name="Nature">
        <title>Genome evolution in the allotetraploid frog Xenopus laevis.</title>
        <authorList>
            <person name="Session A.M."/>
            <person name="Uno Y."/>
            <person name="Kwon T."/>
            <person name="Chapman J.A."/>
            <person name="Toyoda A."/>
            <person name="Takahashi S."/>
            <person name="Fukui A."/>
            <person name="Hikosaka A."/>
            <person name="Suzuki A."/>
            <person name="Kondo M."/>
            <person name="van Heeringen S.J."/>
            <person name="Quigley I."/>
            <person name="Heinz S."/>
            <person name="Ogino H."/>
            <person name="Ochi H."/>
            <person name="Hellsten U."/>
            <person name="Lyons J.B."/>
            <person name="Simakov O."/>
            <person name="Putnam N."/>
            <person name="Stites J."/>
            <person name="Kuroki Y."/>
            <person name="Tanaka T."/>
            <person name="Michiue T."/>
            <person name="Watanabe M."/>
            <person name="Bogdanovic O."/>
            <person name="Lister R."/>
            <person name="Georgiou G."/>
            <person name="Paranjpe S.S."/>
            <person name="van Kruijsbergen I."/>
            <person name="Shu S."/>
            <person name="Carlson J."/>
            <person name="Kinoshita T."/>
            <person name="Ohta Y."/>
            <person name="Mawaribuchi S."/>
            <person name="Jenkins J."/>
            <person name="Grimwood J."/>
            <person name="Schmutz J."/>
            <person name="Mitros T."/>
            <person name="Mozaffari S.V."/>
            <person name="Suzuki Y."/>
            <person name="Haramoto Y."/>
            <person name="Yamamoto T.S."/>
            <person name="Takagi C."/>
            <person name="Heald R."/>
            <person name="Miller K."/>
            <person name="Haudenschild C."/>
            <person name="Kitzman J."/>
            <person name="Nakayama T."/>
            <person name="Izutsu Y."/>
            <person name="Robert J."/>
            <person name="Fortriede J."/>
            <person name="Burns K."/>
            <person name="Lotay V."/>
            <person name="Karimi K."/>
            <person name="Yasuoka Y."/>
            <person name="Dichmann D.S."/>
            <person name="Flajnik M.F."/>
            <person name="Houston D.W."/>
            <person name="Shendure J."/>
            <person name="DuPasquier L."/>
            <person name="Vize P.D."/>
            <person name="Zorn A.M."/>
            <person name="Ito M."/>
            <person name="Marcotte E.M."/>
            <person name="Wallingford J.B."/>
            <person name="Ito Y."/>
            <person name="Asashima M."/>
            <person name="Ueno N."/>
            <person name="Matsuda Y."/>
            <person name="Veenstra G.J."/>
            <person name="Fujiyama A."/>
            <person name="Harland R.M."/>
            <person name="Taira M."/>
            <person name="Rokhsar D.S."/>
        </authorList>
    </citation>
    <scope>NUCLEOTIDE SEQUENCE [LARGE SCALE GENOMIC DNA]</scope>
    <source>
        <strain evidence="3">J</strain>
    </source>
</reference>
<evidence type="ECO:0000256" key="1">
    <source>
        <dbReference type="SAM" id="Phobius"/>
    </source>
</evidence>
<keyword evidence="1" id="KW-0472">Membrane</keyword>
<dbReference type="EMBL" id="CM004466">
    <property type="protein sequence ID" value="OCU00703.1"/>
    <property type="molecule type" value="Genomic_DNA"/>
</dbReference>
<protein>
    <submittedName>
        <fullName evidence="2">Uncharacterized protein</fullName>
    </submittedName>
</protein>
<keyword evidence="1" id="KW-1133">Transmembrane helix</keyword>
<evidence type="ECO:0000313" key="2">
    <source>
        <dbReference type="EMBL" id="OCU00703.1"/>
    </source>
</evidence>
<dbReference type="AlphaFoldDB" id="A0A974DZP4"/>
<organism evidence="2 3">
    <name type="scientific">Xenopus laevis</name>
    <name type="common">African clawed frog</name>
    <dbReference type="NCBI Taxonomy" id="8355"/>
    <lineage>
        <taxon>Eukaryota</taxon>
        <taxon>Metazoa</taxon>
        <taxon>Chordata</taxon>
        <taxon>Craniata</taxon>
        <taxon>Vertebrata</taxon>
        <taxon>Euteleostomi</taxon>
        <taxon>Amphibia</taxon>
        <taxon>Batrachia</taxon>
        <taxon>Anura</taxon>
        <taxon>Pipoidea</taxon>
        <taxon>Pipidae</taxon>
        <taxon>Xenopodinae</taxon>
        <taxon>Xenopus</taxon>
        <taxon>Xenopus</taxon>
    </lineage>
</organism>
<dbReference type="Proteomes" id="UP000694892">
    <property type="component" value="Chromosome 1L"/>
</dbReference>
<evidence type="ECO:0000313" key="3">
    <source>
        <dbReference type="Proteomes" id="UP000694892"/>
    </source>
</evidence>
<name>A0A974DZP4_XENLA</name>
<accession>A0A974DZP4</accession>
<sequence>MCRRLAQFLPLIVSLLYNKSFSRCMEITERLQCYCIFFFILMCNSSSRTLIFLSHSCLVFIVIRIATCLKVFSFFFLKQS</sequence>
<feature type="transmembrane region" description="Helical" evidence="1">
    <location>
        <begin position="34"/>
        <end position="51"/>
    </location>
</feature>
<keyword evidence="1" id="KW-0812">Transmembrane</keyword>